<evidence type="ECO:0000256" key="4">
    <source>
        <dbReference type="ARBA" id="ARBA00022833"/>
    </source>
</evidence>
<name>A0ABX3A4W9_9GAMM</name>
<dbReference type="InterPro" id="IPR028892">
    <property type="entry name" value="ADE"/>
</dbReference>
<keyword evidence="5 6" id="KW-0546">Nucleotide metabolism</keyword>
<feature type="active site" description="Proton donor" evidence="6">
    <location>
        <position position="197"/>
    </location>
</feature>
<dbReference type="RefSeq" id="WP_069313699.1">
    <property type="nucleotide sequence ID" value="NZ_MDTU01000001.1"/>
</dbReference>
<keyword evidence="4" id="KW-0862">Zinc</keyword>
<proteinExistence type="inferred from homology"/>
<dbReference type="InterPro" id="IPR006330">
    <property type="entry name" value="Ado/ade_deaminase"/>
</dbReference>
<dbReference type="Proteomes" id="UP000094329">
    <property type="component" value="Unassembled WGS sequence"/>
</dbReference>
<dbReference type="PANTHER" id="PTHR43114">
    <property type="entry name" value="ADENINE DEAMINASE"/>
    <property type="match status" value="1"/>
</dbReference>
<organism evidence="8 9">
    <name type="scientific">Piscirickettsia litoralis</name>
    <dbReference type="NCBI Taxonomy" id="1891921"/>
    <lineage>
        <taxon>Bacteria</taxon>
        <taxon>Pseudomonadati</taxon>
        <taxon>Pseudomonadota</taxon>
        <taxon>Gammaproteobacteria</taxon>
        <taxon>Thiotrichales</taxon>
        <taxon>Piscirickettsiaceae</taxon>
        <taxon>Piscirickettsia</taxon>
    </lineage>
</organism>
<comment type="catalytic activity">
    <reaction evidence="6">
        <text>adenine + H2O + H(+) = hypoxanthine + NH4(+)</text>
        <dbReference type="Rhea" id="RHEA:23688"/>
        <dbReference type="ChEBI" id="CHEBI:15377"/>
        <dbReference type="ChEBI" id="CHEBI:15378"/>
        <dbReference type="ChEBI" id="CHEBI:16708"/>
        <dbReference type="ChEBI" id="CHEBI:17368"/>
        <dbReference type="ChEBI" id="CHEBI:28938"/>
        <dbReference type="EC" id="3.5.4.2"/>
    </reaction>
</comment>
<sequence>MIEFIRQLPKAELHLHIEGSLEPELMFELAERNKIKLPYDSIEQVKKAYQFDSLQSFLDLYYQGAAVLCTEQDFYDLTWNYLEKVAAEGVVHVEVFFDPQTHTERGVVIETVIDGIYHALEDASKSLGLTFCLILCFLRHLSAASAMNTLESAIATRRDKFIACGLDSSELGSPEKFKEVFEVAHQHGLLAVAHAGEEGPADYIWQAINLLKVKRIDHGVRCIEDPKLMDYLLERQIPSMRARERQARGEYSEVGSDF</sequence>
<evidence type="ECO:0000256" key="2">
    <source>
        <dbReference type="ARBA" id="ARBA00022723"/>
    </source>
</evidence>
<keyword evidence="3 6" id="KW-0378">Hydrolase</keyword>
<evidence type="ECO:0000256" key="6">
    <source>
        <dbReference type="HAMAP-Rule" id="MF_01962"/>
    </source>
</evidence>
<feature type="domain" description="Adenosine deaminase" evidence="7">
    <location>
        <begin position="9"/>
        <end position="238"/>
    </location>
</feature>
<evidence type="ECO:0000313" key="8">
    <source>
        <dbReference type="EMBL" id="ODN43903.1"/>
    </source>
</evidence>
<dbReference type="EC" id="3.5.4.2" evidence="6"/>
<feature type="site" description="Important for catalytic activity" evidence="6">
    <location>
        <position position="218"/>
    </location>
</feature>
<dbReference type="InterPro" id="IPR001365">
    <property type="entry name" value="A_deaminase_dom"/>
</dbReference>
<dbReference type="EMBL" id="MDTU01000001">
    <property type="protein sequence ID" value="ODN43903.1"/>
    <property type="molecule type" value="Genomic_DNA"/>
</dbReference>
<comment type="function">
    <text evidence="6">Catalyzes the hydrolytic deamination of adenine to hypoxanthine. Plays an important role in the purine salvage pathway and in nitrogen catabolism.</text>
</comment>
<keyword evidence="9" id="KW-1185">Reference proteome</keyword>
<dbReference type="NCBIfam" id="TIGR01430">
    <property type="entry name" value="aden_deam"/>
    <property type="match status" value="1"/>
</dbReference>
<comment type="similarity">
    <text evidence="6">Belongs to the metallo-dependent hydrolases superfamily. Adenosine and AMP deaminases family. Adenine deaminase type 2 subfamily.</text>
</comment>
<keyword evidence="2" id="KW-0479">Metal-binding</keyword>
<dbReference type="Gene3D" id="3.20.20.140">
    <property type="entry name" value="Metal-dependent hydrolases"/>
    <property type="match status" value="1"/>
</dbReference>
<reference evidence="8 9" key="1">
    <citation type="submission" date="2016-08" db="EMBL/GenBank/DDBJ databases">
        <title>Draft genome sequence of Candidatus Piscirickettsia litoralis, from seawater.</title>
        <authorList>
            <person name="Wan X."/>
            <person name="Lee A.J."/>
            <person name="Hou S."/>
            <person name="Donachie S.P."/>
        </authorList>
    </citation>
    <scope>NUCLEOTIDE SEQUENCE [LARGE SCALE GENOMIC DNA]</scope>
    <source>
        <strain evidence="8 9">Y2</strain>
    </source>
</reference>
<evidence type="ECO:0000313" key="9">
    <source>
        <dbReference type="Proteomes" id="UP000094329"/>
    </source>
</evidence>
<dbReference type="InterPro" id="IPR032466">
    <property type="entry name" value="Metal_Hydrolase"/>
</dbReference>
<dbReference type="HAMAP" id="MF_01962">
    <property type="entry name" value="Adenine_deaminase"/>
    <property type="match status" value="1"/>
</dbReference>
<evidence type="ECO:0000259" key="7">
    <source>
        <dbReference type="Pfam" id="PF00962"/>
    </source>
</evidence>
<comment type="caution">
    <text evidence="8">The sequence shown here is derived from an EMBL/GenBank/DDBJ whole genome shotgun (WGS) entry which is preliminary data.</text>
</comment>
<comment type="caution">
    <text evidence="6">Lacks conserved residue(s) required for the propagation of feature annotation.</text>
</comment>
<protein>
    <recommendedName>
        <fullName evidence="6">Adenine deaminase</fullName>
        <shortName evidence="6">ADE</shortName>
        <ecNumber evidence="6">3.5.4.2</ecNumber>
    </recommendedName>
    <alternativeName>
        <fullName evidence="6">Adenine aminohydrolase</fullName>
        <shortName evidence="6">AAH</shortName>
    </alternativeName>
</protein>
<dbReference type="Pfam" id="PF00962">
    <property type="entry name" value="A_deaminase"/>
    <property type="match status" value="1"/>
</dbReference>
<evidence type="ECO:0000256" key="1">
    <source>
        <dbReference type="ARBA" id="ARBA00001947"/>
    </source>
</evidence>
<comment type="cofactor">
    <cofactor evidence="1">
        <name>Zn(2+)</name>
        <dbReference type="ChEBI" id="CHEBI:29105"/>
    </cofactor>
</comment>
<accession>A0ABX3A4W9</accession>
<dbReference type="PANTHER" id="PTHR43114:SF6">
    <property type="entry name" value="ADENINE DEAMINASE"/>
    <property type="match status" value="1"/>
</dbReference>
<gene>
    <name evidence="8" type="ORF">BGC07_14680</name>
</gene>
<evidence type="ECO:0000256" key="5">
    <source>
        <dbReference type="ARBA" id="ARBA00023080"/>
    </source>
</evidence>
<dbReference type="SUPFAM" id="SSF51556">
    <property type="entry name" value="Metallo-dependent hydrolases"/>
    <property type="match status" value="1"/>
</dbReference>
<evidence type="ECO:0000256" key="3">
    <source>
        <dbReference type="ARBA" id="ARBA00022801"/>
    </source>
</evidence>